<dbReference type="GO" id="GO:0051082">
    <property type="term" value="F:unfolded protein binding"/>
    <property type="evidence" value="ECO:0007669"/>
    <property type="project" value="InterPro"/>
</dbReference>
<dbReference type="PROSITE" id="PS50076">
    <property type="entry name" value="DNAJ_2"/>
    <property type="match status" value="1"/>
</dbReference>
<dbReference type="KEGG" id="more:E1B28_011125"/>
<accession>A0A9P7RU60</accession>
<dbReference type="InterPro" id="IPR002939">
    <property type="entry name" value="DnaJ_C"/>
</dbReference>
<comment type="caution">
    <text evidence="4">The sequence shown here is derived from an EMBL/GenBank/DDBJ whole genome shotgun (WGS) entry which is preliminary data.</text>
</comment>
<evidence type="ECO:0000256" key="1">
    <source>
        <dbReference type="ARBA" id="ARBA00023186"/>
    </source>
</evidence>
<dbReference type="EMBL" id="CM032187">
    <property type="protein sequence ID" value="KAG7089440.1"/>
    <property type="molecule type" value="Genomic_DNA"/>
</dbReference>
<organism evidence="4 5">
    <name type="scientific">Marasmius oreades</name>
    <name type="common">fairy-ring Marasmius</name>
    <dbReference type="NCBI Taxonomy" id="181124"/>
    <lineage>
        <taxon>Eukaryota</taxon>
        <taxon>Fungi</taxon>
        <taxon>Dikarya</taxon>
        <taxon>Basidiomycota</taxon>
        <taxon>Agaricomycotina</taxon>
        <taxon>Agaricomycetes</taxon>
        <taxon>Agaricomycetidae</taxon>
        <taxon>Agaricales</taxon>
        <taxon>Marasmiineae</taxon>
        <taxon>Marasmiaceae</taxon>
        <taxon>Marasmius</taxon>
    </lineage>
</organism>
<feature type="region of interest" description="Disordered" evidence="2">
    <location>
        <begin position="78"/>
        <end position="142"/>
    </location>
</feature>
<dbReference type="InterPro" id="IPR008971">
    <property type="entry name" value="HSP40/DnaJ_pept-bd"/>
</dbReference>
<gene>
    <name evidence="4" type="ORF">E1B28_011125</name>
</gene>
<dbReference type="PANTHER" id="PTHR24078">
    <property type="entry name" value="DNAJ HOMOLOG SUBFAMILY C MEMBER"/>
    <property type="match status" value="1"/>
</dbReference>
<protein>
    <recommendedName>
        <fullName evidence="3">J domain-containing protein</fullName>
    </recommendedName>
</protein>
<dbReference type="Pfam" id="PF00226">
    <property type="entry name" value="DnaJ"/>
    <property type="match status" value="1"/>
</dbReference>
<evidence type="ECO:0000256" key="2">
    <source>
        <dbReference type="SAM" id="MobiDB-lite"/>
    </source>
</evidence>
<dbReference type="OrthoDB" id="10250354at2759"/>
<dbReference type="InterPro" id="IPR001623">
    <property type="entry name" value="DnaJ_domain"/>
</dbReference>
<dbReference type="RefSeq" id="XP_043005910.1">
    <property type="nucleotide sequence ID" value="XM_043156125.1"/>
</dbReference>
<evidence type="ECO:0000259" key="3">
    <source>
        <dbReference type="PROSITE" id="PS50076"/>
    </source>
</evidence>
<evidence type="ECO:0000313" key="4">
    <source>
        <dbReference type="EMBL" id="KAG7089440.1"/>
    </source>
</evidence>
<dbReference type="GO" id="GO:0051087">
    <property type="term" value="F:protein-folding chaperone binding"/>
    <property type="evidence" value="ECO:0007669"/>
    <property type="project" value="TreeGrafter"/>
</dbReference>
<evidence type="ECO:0000313" key="5">
    <source>
        <dbReference type="Proteomes" id="UP001049176"/>
    </source>
</evidence>
<dbReference type="Gene3D" id="1.10.287.110">
    <property type="entry name" value="DnaJ domain"/>
    <property type="match status" value="1"/>
</dbReference>
<keyword evidence="1" id="KW-0143">Chaperone</keyword>
<feature type="compositionally biased region" description="Low complexity" evidence="2">
    <location>
        <begin position="99"/>
        <end position="130"/>
    </location>
</feature>
<dbReference type="GO" id="GO:0005829">
    <property type="term" value="C:cytosol"/>
    <property type="evidence" value="ECO:0007669"/>
    <property type="project" value="TreeGrafter"/>
</dbReference>
<dbReference type="GeneID" id="66080200"/>
<dbReference type="AlphaFoldDB" id="A0A9P7RU60"/>
<name>A0A9P7RU60_9AGAR</name>
<keyword evidence="5" id="KW-1185">Reference proteome</keyword>
<dbReference type="SMART" id="SM00271">
    <property type="entry name" value="DnaJ"/>
    <property type="match status" value="1"/>
</dbReference>
<sequence>MAPTPSIKQTRHQNWYKVLGVRNDASKDDIKTAYKKLALVWHPDRHVDDKNLAITKFAEINNAYRAIMLERHIASVKAREEANNPQSSETRPPLLSRPTFSTINSRRSSSSTTVGSFTSSRQSSFESVSTPPSTPRFLSRTGSRNVDGGFMTYFDRPITLPIRTFTITPPAQSIDVTLSDLMPTPITPITPTTPRLGDATMSQIPENVSQAESPQNESNVQSDLASSSQTLQPVHVTTPKIYHPAKPKAPRKIRRGQNFPEGLPHLASLGVGTSKEWKYSLLLTLEELFSGKTCHLRIARCLLNGSQVDLVLDVHVPAGSLPGTKILFPGVGHERPDRSFQDISFVIQQLAHDRFSRVGDDLVMDAQLPWSDKDGVICFSGIDGNSGSIQIDRQNDNKRSNGSTIVYGAGMPKVHGNEVLCRGNLVIRWSIGPPPASLWRSFTMALRFRK</sequence>
<reference evidence="4" key="1">
    <citation type="journal article" date="2021" name="Genome Biol. Evol.">
        <title>The assembled and annotated genome of the fairy-ring fungus Marasmius oreades.</title>
        <authorList>
            <person name="Hiltunen M."/>
            <person name="Ament-Velasquez S.L."/>
            <person name="Johannesson H."/>
        </authorList>
    </citation>
    <scope>NUCLEOTIDE SEQUENCE</scope>
    <source>
        <strain evidence="4">03SP1</strain>
    </source>
</reference>
<feature type="domain" description="J" evidence="3">
    <location>
        <begin position="14"/>
        <end position="72"/>
    </location>
</feature>
<dbReference type="Gene3D" id="2.60.260.20">
    <property type="entry name" value="Urease metallochaperone UreE, N-terminal domain"/>
    <property type="match status" value="2"/>
</dbReference>
<dbReference type="InterPro" id="IPR051339">
    <property type="entry name" value="DnaJ_subfamily_B"/>
</dbReference>
<dbReference type="Pfam" id="PF01556">
    <property type="entry name" value="DnaJ_C"/>
    <property type="match status" value="1"/>
</dbReference>
<dbReference type="Proteomes" id="UP001049176">
    <property type="component" value="Chromosome 7"/>
</dbReference>
<dbReference type="CDD" id="cd06257">
    <property type="entry name" value="DnaJ"/>
    <property type="match status" value="1"/>
</dbReference>
<dbReference type="SUPFAM" id="SSF46565">
    <property type="entry name" value="Chaperone J-domain"/>
    <property type="match status" value="1"/>
</dbReference>
<proteinExistence type="predicted"/>
<dbReference type="GO" id="GO:0006457">
    <property type="term" value="P:protein folding"/>
    <property type="evidence" value="ECO:0007669"/>
    <property type="project" value="InterPro"/>
</dbReference>
<dbReference type="PRINTS" id="PR00625">
    <property type="entry name" value="JDOMAIN"/>
</dbReference>
<dbReference type="SUPFAM" id="SSF49493">
    <property type="entry name" value="HSP40/DnaJ peptide-binding domain"/>
    <property type="match status" value="1"/>
</dbReference>
<dbReference type="PANTHER" id="PTHR24078:SF553">
    <property type="entry name" value="DNAJ HOMOLOG SUBFAMILY B MEMBER 5"/>
    <property type="match status" value="1"/>
</dbReference>
<dbReference type="InterPro" id="IPR036869">
    <property type="entry name" value="J_dom_sf"/>
</dbReference>